<comment type="caution">
    <text evidence="2">The sequence shown here is derived from an EMBL/GenBank/DDBJ whole genome shotgun (WGS) entry which is preliminary data.</text>
</comment>
<gene>
    <name evidence="2" type="ORF">AYR66_27440</name>
</gene>
<keyword evidence="3" id="KW-1185">Reference proteome</keyword>
<organism evidence="2 3">
    <name type="scientific">Noviherbaspirillum denitrificans</name>
    <dbReference type="NCBI Taxonomy" id="1968433"/>
    <lineage>
        <taxon>Bacteria</taxon>
        <taxon>Pseudomonadati</taxon>
        <taxon>Pseudomonadota</taxon>
        <taxon>Betaproteobacteria</taxon>
        <taxon>Burkholderiales</taxon>
        <taxon>Oxalobacteraceae</taxon>
        <taxon>Noviherbaspirillum</taxon>
    </lineage>
</organism>
<evidence type="ECO:0000313" key="3">
    <source>
        <dbReference type="Proteomes" id="UP000197535"/>
    </source>
</evidence>
<dbReference type="Proteomes" id="UP000197535">
    <property type="component" value="Unassembled WGS sequence"/>
</dbReference>
<sequence length="290" mass="31005">MAALADLVALRTQVHGRRIRPPAASAGVPGGRAPGKLNRGMEFAESRPYRAGDDVRSIDWRQTARRGVPFTKLFREEHERPVHLLVDLGPSMRFGTRVAFKSVTAARAAALLAWQAVENGDRVGGIVFGSGHREVRPQGRHQGALALLRQLADMSAATPDAQSSLATALPAMASTVRPGGICILVSDFQSLDDALAQAITALSLRNDVALVQVSDVFESAPPQGLFPVSDGTRGTVLDLRSDASRTAWLAPFAARRALLDKLAHHPRIRLLALSTEEDPACVLRLLAGSP</sequence>
<dbReference type="PANTHER" id="PTHR33608:SF12">
    <property type="entry name" value="DUF58 DOMAIN-CONTAINING PROTEIN"/>
    <property type="match status" value="1"/>
</dbReference>
<dbReference type="EMBL" id="LSTO01000001">
    <property type="protein sequence ID" value="OWW22680.1"/>
    <property type="molecule type" value="Genomic_DNA"/>
</dbReference>
<evidence type="ECO:0000313" key="2">
    <source>
        <dbReference type="EMBL" id="OWW22680.1"/>
    </source>
</evidence>
<dbReference type="InterPro" id="IPR036465">
    <property type="entry name" value="vWFA_dom_sf"/>
</dbReference>
<reference evidence="2 3" key="1">
    <citation type="submission" date="2016-02" db="EMBL/GenBank/DDBJ databases">
        <authorList>
            <person name="Wen L."/>
            <person name="He K."/>
            <person name="Yang H."/>
        </authorList>
    </citation>
    <scope>NUCLEOTIDE SEQUENCE [LARGE SCALE GENOMIC DNA]</scope>
    <source>
        <strain evidence="2 3">TSA40</strain>
    </source>
</reference>
<dbReference type="PANTHER" id="PTHR33608">
    <property type="entry name" value="BLL2464 PROTEIN"/>
    <property type="match status" value="1"/>
</dbReference>
<dbReference type="AlphaFoldDB" id="A0A254TJ47"/>
<dbReference type="OrthoDB" id="9776116at2"/>
<name>A0A254TJ47_9BURK</name>
<accession>A0A254TJ47</accession>
<dbReference type="InterPro" id="IPR002881">
    <property type="entry name" value="DUF58"/>
</dbReference>
<dbReference type="RefSeq" id="WP_088709492.1">
    <property type="nucleotide sequence ID" value="NZ_LSTO01000001.1"/>
</dbReference>
<evidence type="ECO:0000259" key="1">
    <source>
        <dbReference type="Pfam" id="PF01882"/>
    </source>
</evidence>
<dbReference type="SUPFAM" id="SSF53300">
    <property type="entry name" value="vWA-like"/>
    <property type="match status" value="1"/>
</dbReference>
<feature type="domain" description="DUF58" evidence="1">
    <location>
        <begin position="45"/>
        <end position="247"/>
    </location>
</feature>
<protein>
    <recommendedName>
        <fullName evidence="1">DUF58 domain-containing protein</fullName>
    </recommendedName>
</protein>
<dbReference type="Pfam" id="PF01882">
    <property type="entry name" value="DUF58"/>
    <property type="match status" value="1"/>
</dbReference>
<proteinExistence type="predicted"/>